<reference evidence="2 3" key="1">
    <citation type="journal article" date="2023" name="Antonie Van Leeuwenhoek">
        <title>Flavobacterium potami sp. nov., a multi-metal resistance genes harbouring bacterium isolated from shallow river silt.</title>
        <authorList>
            <person name="Li S."/>
            <person name="Mao S."/>
            <person name="Mu W."/>
            <person name="Guo B."/>
            <person name="Li C."/>
            <person name="Zhu Q."/>
            <person name="Hou X."/>
            <person name="Zhao Y."/>
            <person name="Wei S."/>
            <person name="Liu H."/>
            <person name="Liu A."/>
        </authorList>
    </citation>
    <scope>NUCLEOTIDE SEQUENCE [LARGE SCALE GENOMIC DNA]</scope>
    <source>
        <strain evidence="2 3">17A</strain>
    </source>
</reference>
<dbReference type="InterPro" id="IPR001387">
    <property type="entry name" value="Cro/C1-type_HTH"/>
</dbReference>
<dbReference type="GO" id="GO:0003677">
    <property type="term" value="F:DNA binding"/>
    <property type="evidence" value="ECO:0007669"/>
    <property type="project" value="InterPro"/>
</dbReference>
<dbReference type="AlphaFoldDB" id="A0A9X1H728"/>
<name>A0A9X1H728_9FLAO</name>
<feature type="domain" description="HTH cro/C1-type" evidence="1">
    <location>
        <begin position="20"/>
        <end position="74"/>
    </location>
</feature>
<evidence type="ECO:0000313" key="3">
    <source>
        <dbReference type="Proteomes" id="UP001139366"/>
    </source>
</evidence>
<dbReference type="Pfam" id="PF01381">
    <property type="entry name" value="HTH_3"/>
    <property type="match status" value="1"/>
</dbReference>
<dbReference type="Gene3D" id="1.10.260.40">
    <property type="entry name" value="lambda repressor-like DNA-binding domains"/>
    <property type="match status" value="1"/>
</dbReference>
<accession>A0A9X1H728</accession>
<gene>
    <name evidence="2" type="ORF">K6T82_04020</name>
</gene>
<dbReference type="RefSeq" id="WP_144219335.1">
    <property type="nucleotide sequence ID" value="NZ_JAINUY010000001.1"/>
</dbReference>
<dbReference type="SMART" id="SM00530">
    <property type="entry name" value="HTH_XRE"/>
    <property type="match status" value="1"/>
</dbReference>
<proteinExistence type="predicted"/>
<dbReference type="EMBL" id="JAINUY010000001">
    <property type="protein sequence ID" value="MBZ4033918.1"/>
    <property type="molecule type" value="Genomic_DNA"/>
</dbReference>
<dbReference type="PROSITE" id="PS50943">
    <property type="entry name" value="HTH_CROC1"/>
    <property type="match status" value="1"/>
</dbReference>
<sequence>MGKSSKIELNLINLQIGCILRLARLKQNLSQDKLGGRIDYSSTMIGRVERAESVSGWDKIYTISKYLNISFNSLFILKDKDTLISIVEESFNLEVKLTQEKIDYYNFLKKTLINQFILLEKERIK</sequence>
<keyword evidence="3" id="KW-1185">Reference proteome</keyword>
<dbReference type="InterPro" id="IPR010982">
    <property type="entry name" value="Lambda_DNA-bd_dom_sf"/>
</dbReference>
<dbReference type="Proteomes" id="UP001139366">
    <property type="component" value="Unassembled WGS sequence"/>
</dbReference>
<evidence type="ECO:0000259" key="1">
    <source>
        <dbReference type="PROSITE" id="PS50943"/>
    </source>
</evidence>
<dbReference type="SUPFAM" id="SSF47413">
    <property type="entry name" value="lambda repressor-like DNA-binding domains"/>
    <property type="match status" value="1"/>
</dbReference>
<evidence type="ECO:0000313" key="2">
    <source>
        <dbReference type="EMBL" id="MBZ4033918.1"/>
    </source>
</evidence>
<protein>
    <submittedName>
        <fullName evidence="2">Helix-turn-helix transcriptional regulator</fullName>
    </submittedName>
</protein>
<comment type="caution">
    <text evidence="2">The sequence shown here is derived from an EMBL/GenBank/DDBJ whole genome shotgun (WGS) entry which is preliminary data.</text>
</comment>
<organism evidence="2 3">
    <name type="scientific">Flavobacterium potami</name>
    <dbReference type="NCBI Taxonomy" id="2872310"/>
    <lineage>
        <taxon>Bacteria</taxon>
        <taxon>Pseudomonadati</taxon>
        <taxon>Bacteroidota</taxon>
        <taxon>Flavobacteriia</taxon>
        <taxon>Flavobacteriales</taxon>
        <taxon>Flavobacteriaceae</taxon>
        <taxon>Flavobacterium</taxon>
    </lineage>
</organism>